<dbReference type="Proteomes" id="UP000494160">
    <property type="component" value="Unassembled WGS sequence"/>
</dbReference>
<proteinExistence type="predicted"/>
<accession>A0A6F9Y5U9</accession>
<dbReference type="EMBL" id="BLAP01000057">
    <property type="protein sequence ID" value="GET12934.1"/>
    <property type="molecule type" value="Genomic_DNA"/>
</dbReference>
<evidence type="ECO:0000313" key="2">
    <source>
        <dbReference type="EMBL" id="GET12934.1"/>
    </source>
</evidence>
<reference evidence="2" key="1">
    <citation type="submission" date="2019-10" db="EMBL/GenBank/DDBJ databases">
        <title>Lactobacillus agilis SN811 Whole Genome Sequencing Project.</title>
        <authorList>
            <person name="Suzuki S."/>
            <person name="Endo A."/>
            <person name="Maeno S."/>
            <person name="Shiwa Y."/>
            <person name="Matsutani M."/>
            <person name="Kajikawa A."/>
        </authorList>
    </citation>
    <scope>NUCLEOTIDE SEQUENCE</scope>
    <source>
        <strain evidence="2">SN811</strain>
    </source>
</reference>
<name>A0A6F9Y5U9_9LACO</name>
<dbReference type="EMBL" id="BLAM01000205">
    <property type="protein sequence ID" value="GET07049.1"/>
    <property type="molecule type" value="Genomic_DNA"/>
</dbReference>
<dbReference type="AlphaFoldDB" id="A0A6F9Y5U9"/>
<sequence>MNILFGIVFIVLGLFCLVVKPNHYVGIRLPWTLNDSKIWYQTNRLAGGLGIIIGLVI</sequence>
<reference evidence="1" key="2">
    <citation type="submission" date="2019-10" db="EMBL/GenBank/DDBJ databases">
        <title>Lactobacillus agilis SY212 Whole Genome Sequencing Project.</title>
        <authorList>
            <person name="Suzuki S."/>
            <person name="Endo A."/>
            <person name="Maeno S."/>
            <person name="Shiwa Y."/>
            <person name="Matsutani M."/>
            <person name="Kajikawa A."/>
        </authorList>
    </citation>
    <scope>NUCLEOTIDE SEQUENCE</scope>
    <source>
        <strain evidence="1">SY212</strain>
    </source>
</reference>
<dbReference type="Pfam" id="PF13630">
    <property type="entry name" value="SdpI"/>
    <property type="match status" value="1"/>
</dbReference>
<dbReference type="Proteomes" id="UP000494265">
    <property type="component" value="Unassembled WGS sequence"/>
</dbReference>
<comment type="caution">
    <text evidence="2">The sequence shown here is derived from an EMBL/GenBank/DDBJ whole genome shotgun (WGS) entry which is preliminary data.</text>
</comment>
<evidence type="ECO:0000313" key="1">
    <source>
        <dbReference type="EMBL" id="GET07049.1"/>
    </source>
</evidence>
<organism evidence="2">
    <name type="scientific">Ligilactobacillus agilis</name>
    <dbReference type="NCBI Taxonomy" id="1601"/>
    <lineage>
        <taxon>Bacteria</taxon>
        <taxon>Bacillati</taxon>
        <taxon>Bacillota</taxon>
        <taxon>Bacilli</taxon>
        <taxon>Lactobacillales</taxon>
        <taxon>Lactobacillaceae</taxon>
        <taxon>Ligilactobacillus</taxon>
    </lineage>
</organism>
<dbReference type="InterPro" id="IPR025962">
    <property type="entry name" value="SdpI/YhfL"/>
</dbReference>
<protein>
    <recommendedName>
        <fullName evidence="3">SdpI family protein</fullName>
    </recommendedName>
</protein>
<gene>
    <name evidence="2" type="ORF">SN811_14340</name>
    <name evidence="1" type="ORF">SY212_20790</name>
</gene>
<dbReference type="RefSeq" id="WP_172577537.1">
    <property type="nucleotide sequence ID" value="NZ_BLAM01000205.1"/>
</dbReference>
<evidence type="ECO:0008006" key="3">
    <source>
        <dbReference type="Google" id="ProtNLM"/>
    </source>
</evidence>